<accession>A0ABU3EJC7</accession>
<dbReference type="RefSeq" id="WP_311761417.1">
    <property type="nucleotide sequence ID" value="NZ_JAVRQI010000020.1"/>
</dbReference>
<dbReference type="SUPFAM" id="SSF160379">
    <property type="entry name" value="SP0830-like"/>
    <property type="match status" value="1"/>
</dbReference>
<reference evidence="3" key="1">
    <citation type="submission" date="2023-07" db="EMBL/GenBank/DDBJ databases">
        <title>Characterization of two Paracoccaceae strains isolated from Phycosphere and proposal of Xinfangfangia lacusdiani sp. nov.</title>
        <authorList>
            <person name="Deng Y."/>
            <person name="Zhang Y.Q."/>
        </authorList>
    </citation>
    <scope>NUCLEOTIDE SEQUENCE [LARGE SCALE GENOMIC DNA]</scope>
    <source>
        <strain evidence="3">CPCC 101403</strain>
    </source>
</reference>
<dbReference type="PANTHER" id="PTHR36439:SF1">
    <property type="entry name" value="DUF1697 DOMAIN-CONTAINING PROTEIN"/>
    <property type="match status" value="1"/>
</dbReference>
<dbReference type="EMBL" id="JAVRQI010000020">
    <property type="protein sequence ID" value="MDT1064329.1"/>
    <property type="molecule type" value="Genomic_DNA"/>
</dbReference>
<evidence type="ECO:0000313" key="3">
    <source>
        <dbReference type="Proteomes" id="UP001251085"/>
    </source>
</evidence>
<organism evidence="2 3">
    <name type="scientific">Paracoccus broussonetiae</name>
    <dbReference type="NCBI Taxonomy" id="3075834"/>
    <lineage>
        <taxon>Bacteria</taxon>
        <taxon>Pseudomonadati</taxon>
        <taxon>Pseudomonadota</taxon>
        <taxon>Alphaproteobacteria</taxon>
        <taxon>Rhodobacterales</taxon>
        <taxon>Paracoccaceae</taxon>
        <taxon>Paracoccus</taxon>
    </lineage>
</organism>
<proteinExistence type="predicted"/>
<dbReference type="Proteomes" id="UP001251085">
    <property type="component" value="Unassembled WGS sequence"/>
</dbReference>
<gene>
    <name evidence="2" type="ORF">RM190_20880</name>
</gene>
<keyword evidence="3" id="KW-1185">Reference proteome</keyword>
<dbReference type="Gene3D" id="3.30.70.1280">
    <property type="entry name" value="SP0830-like domains"/>
    <property type="match status" value="1"/>
</dbReference>
<dbReference type="Pfam" id="PF08002">
    <property type="entry name" value="DUF1697"/>
    <property type="match status" value="1"/>
</dbReference>
<protein>
    <submittedName>
        <fullName evidence="2">DUF1697 domain-containing protein</fullName>
    </submittedName>
</protein>
<evidence type="ECO:0000313" key="2">
    <source>
        <dbReference type="EMBL" id="MDT1064329.1"/>
    </source>
</evidence>
<comment type="caution">
    <text evidence="2">The sequence shown here is derived from an EMBL/GenBank/DDBJ whole genome shotgun (WGS) entry which is preliminary data.</text>
</comment>
<evidence type="ECO:0000256" key="1">
    <source>
        <dbReference type="SAM" id="MobiDB-lite"/>
    </source>
</evidence>
<dbReference type="PANTHER" id="PTHR36439">
    <property type="entry name" value="BLL4334 PROTEIN"/>
    <property type="match status" value="1"/>
</dbReference>
<feature type="region of interest" description="Disordered" evidence="1">
    <location>
        <begin position="1"/>
        <end position="28"/>
    </location>
</feature>
<sequence length="253" mass="27995">RRRLGEGVSRDSQSPLQEENHSEGNFLPGTHNRGSVRCELCEARWRPIPFCCHRVGLPGPYLATFHSFAASLNVLRPPLRGIMAVYIALLRAVNVGGTGKLPMSELRKTCEEIGFEDVRTYIQSGNVVFRTRMARDAAATALKNGLAARCSKPVGVILREAEELRQLIRENPFPTAAPNRVLVLFVEHDAPLDRHDIGKGRKDEEVAFGRHEVIIHYPSGMGTSRLRLAAMAIGTARNLNTIAKLAEMAHDKT</sequence>
<feature type="non-terminal residue" evidence="2">
    <location>
        <position position="1"/>
    </location>
</feature>
<dbReference type="InterPro" id="IPR012545">
    <property type="entry name" value="DUF1697"/>
</dbReference>
<name>A0ABU3EJC7_9RHOB</name>